<dbReference type="RefSeq" id="WP_203173000.1">
    <property type="nucleotide sequence ID" value="NZ_JAEVHM010000001.1"/>
</dbReference>
<dbReference type="EMBL" id="JAEVHM010000001">
    <property type="protein sequence ID" value="MBM0230529.1"/>
    <property type="molecule type" value="Genomic_DNA"/>
</dbReference>
<evidence type="ECO:0000313" key="3">
    <source>
        <dbReference type="Proteomes" id="UP000601027"/>
    </source>
</evidence>
<sequence>MGFDFEELSAGDTIETITDPVTLFDALPNKKPGYGYLRAVQKEVLDAWGKRRDEHDLVVKTNTGGGKTVVGLLILQVCLNEGKGPALYLAPTGDLAGRVREEARYLGLDVVEDPHDPQFLRGEAICVTTMNHLINGKSRFGLTVPSSRHQPIPVTSVVIDDAHAALVTTEEQNRLNIPRDNDAYNALLDLFADDLQGQSLAQFKDIQERDPTAVLPIPFWAWQDKQPSVMEALHPHREEPAFEWSWPLISDLLPWCQAVVTADFIEVVPPCPPIEKFPSFAQAKRRVYLTATLADDSVLVTHFDADPGSIAKSIVPDSAADLGDRLVLAPQELNPDLTHDDIRALAASVAKRRNVVVLVPSKRQAQVWSAEANLTVSKTEQIQSAVKKLTTNHVGLVVMINRYDGIDLPDEACRLLIIDSLPFAYTGVERREALALQDSKAMVGRQLQRLEQGMGRGVRSRDDRCAVLLLGPRLTHLLARPGNAEYLSAATRAQFDLSRKAARKLGAPDIPAIREVVDLVIEGDPGFRKVSRQALLGVTYSPAKISPTATHLRAAYNSAVNSRAAEAVQHARAAMTAAREGGDAPLVGWLGETCAAYEHAVNPVAAQKTLDDARRSNNVVLRPRAGVEYERLLPPSPQSQQAASYLTSLYPSGHDLTLGLDAIMADIDWDSARTKEAEAALAALGRHLGFTAHRPEDEFGRGSDVLWSLGSNTYVVIEAKTGADAPKIWKKDINQLAGSINWCHQVYSNDAKVIPVIVHPAHVVEGTGTPPQSTRVINAAKLKALKAAIRQFTRAIASDGQYRNPADIELHLDYHKLLASTVFATYTQTAYQEPPKP</sequence>
<evidence type="ECO:0000259" key="1">
    <source>
        <dbReference type="PROSITE" id="PS51192"/>
    </source>
</evidence>
<dbReference type="SUPFAM" id="SSF52540">
    <property type="entry name" value="P-loop containing nucleoside triphosphate hydrolases"/>
    <property type="match status" value="2"/>
</dbReference>
<protein>
    <recommendedName>
        <fullName evidence="1">Helicase ATP-binding domain-containing protein</fullName>
    </recommendedName>
</protein>
<dbReference type="InterPro" id="IPR011545">
    <property type="entry name" value="DEAD/DEAH_box_helicase_dom"/>
</dbReference>
<dbReference type="SMART" id="SM00491">
    <property type="entry name" value="HELICc2"/>
    <property type="match status" value="1"/>
</dbReference>
<feature type="domain" description="Helicase ATP-binding" evidence="1">
    <location>
        <begin position="48"/>
        <end position="311"/>
    </location>
</feature>
<dbReference type="PROSITE" id="PS51192">
    <property type="entry name" value="HELICASE_ATP_BIND_1"/>
    <property type="match status" value="1"/>
</dbReference>
<comment type="caution">
    <text evidence="2">The sequence shown here is derived from an EMBL/GenBank/DDBJ whole genome shotgun (WGS) entry which is preliminary data.</text>
</comment>
<gene>
    <name evidence="2" type="ORF">JNW91_00740</name>
</gene>
<reference evidence="2 3" key="1">
    <citation type="submission" date="2021-01" db="EMBL/GenBank/DDBJ databases">
        <title>Draft genome sequence of Micromonospora sp. strain STR1_7.</title>
        <authorList>
            <person name="Karlyshev A."/>
            <person name="Jawad R."/>
        </authorList>
    </citation>
    <scope>NUCLEOTIDE SEQUENCE [LARGE SCALE GENOMIC DNA]</scope>
    <source>
        <strain evidence="2 3">STR1-7</strain>
    </source>
</reference>
<name>A0ABS1XMT9_9ACTN</name>
<evidence type="ECO:0000313" key="2">
    <source>
        <dbReference type="EMBL" id="MBM0230529.1"/>
    </source>
</evidence>
<proteinExistence type="predicted"/>
<dbReference type="SMART" id="SM00487">
    <property type="entry name" value="DEXDc"/>
    <property type="match status" value="1"/>
</dbReference>
<dbReference type="InterPro" id="IPR014001">
    <property type="entry name" value="Helicase_ATP-bd"/>
</dbReference>
<organism evidence="2 3">
    <name type="scientific">Micromonospora parastrephiae</name>
    <dbReference type="NCBI Taxonomy" id="2806101"/>
    <lineage>
        <taxon>Bacteria</taxon>
        <taxon>Bacillati</taxon>
        <taxon>Actinomycetota</taxon>
        <taxon>Actinomycetes</taxon>
        <taxon>Micromonosporales</taxon>
        <taxon>Micromonosporaceae</taxon>
        <taxon>Micromonospora</taxon>
    </lineage>
</organism>
<dbReference type="Proteomes" id="UP000601027">
    <property type="component" value="Unassembled WGS sequence"/>
</dbReference>
<dbReference type="Pfam" id="PF00270">
    <property type="entry name" value="DEAD"/>
    <property type="match status" value="1"/>
</dbReference>
<accession>A0ABS1XMT9</accession>
<dbReference type="InterPro" id="IPR027417">
    <property type="entry name" value="P-loop_NTPase"/>
</dbReference>
<keyword evidence="3" id="KW-1185">Reference proteome</keyword>
<dbReference type="Pfam" id="PF13307">
    <property type="entry name" value="Helicase_C_2"/>
    <property type="match status" value="1"/>
</dbReference>
<dbReference type="InterPro" id="IPR006555">
    <property type="entry name" value="ATP-dep_Helicase_C"/>
</dbReference>
<dbReference type="Gene3D" id="3.40.50.300">
    <property type="entry name" value="P-loop containing nucleotide triphosphate hydrolases"/>
    <property type="match status" value="2"/>
</dbReference>